<dbReference type="Pfam" id="PF01551">
    <property type="entry name" value="Peptidase_M23"/>
    <property type="match status" value="1"/>
</dbReference>
<dbReference type="GO" id="GO:0004222">
    <property type="term" value="F:metalloendopeptidase activity"/>
    <property type="evidence" value="ECO:0007669"/>
    <property type="project" value="TreeGrafter"/>
</dbReference>
<dbReference type="Gene3D" id="6.10.250.3150">
    <property type="match status" value="1"/>
</dbReference>
<dbReference type="AlphaFoldDB" id="A0A7K1SRL7"/>
<evidence type="ECO:0000313" key="5">
    <source>
        <dbReference type="EMBL" id="MVN19969.1"/>
    </source>
</evidence>
<dbReference type="Gene3D" id="2.70.70.10">
    <property type="entry name" value="Glucose Permease (Domain IIA)"/>
    <property type="match status" value="1"/>
</dbReference>
<proteinExistence type="predicted"/>
<comment type="caution">
    <text evidence="5">The sequence shown here is derived from an EMBL/GenBank/DDBJ whole genome shotgun (WGS) entry which is preliminary data.</text>
</comment>
<evidence type="ECO:0000313" key="6">
    <source>
        <dbReference type="Proteomes" id="UP000462014"/>
    </source>
</evidence>
<dbReference type="InterPro" id="IPR016047">
    <property type="entry name" value="M23ase_b-sheet_dom"/>
</dbReference>
<keyword evidence="6" id="KW-1185">Reference proteome</keyword>
<keyword evidence="1 3" id="KW-0732">Signal</keyword>
<feature type="chain" id="PRO_5029506640" evidence="3">
    <location>
        <begin position="22"/>
        <end position="421"/>
    </location>
</feature>
<name>A0A7K1SRL7_9SPHI</name>
<dbReference type="EMBL" id="WPIK01000001">
    <property type="protein sequence ID" value="MVN19969.1"/>
    <property type="molecule type" value="Genomic_DNA"/>
</dbReference>
<evidence type="ECO:0000256" key="1">
    <source>
        <dbReference type="ARBA" id="ARBA00022729"/>
    </source>
</evidence>
<dbReference type="PANTHER" id="PTHR21666">
    <property type="entry name" value="PEPTIDASE-RELATED"/>
    <property type="match status" value="1"/>
</dbReference>
<feature type="coiled-coil region" evidence="2">
    <location>
        <begin position="176"/>
        <end position="257"/>
    </location>
</feature>
<reference evidence="5 6" key="1">
    <citation type="submission" date="2019-12" db="EMBL/GenBank/DDBJ databases">
        <title>Mucilaginibacter sp. HMF7410 genome sequencing and assembly.</title>
        <authorList>
            <person name="Kang H."/>
            <person name="Cha I."/>
            <person name="Kim H."/>
            <person name="Joh K."/>
        </authorList>
    </citation>
    <scope>NUCLEOTIDE SEQUENCE [LARGE SCALE GENOMIC DNA]</scope>
    <source>
        <strain evidence="5 6">HMF7410</strain>
    </source>
</reference>
<dbReference type="InterPro" id="IPR011055">
    <property type="entry name" value="Dup_hybrid_motif"/>
</dbReference>
<evidence type="ECO:0000259" key="4">
    <source>
        <dbReference type="Pfam" id="PF01551"/>
    </source>
</evidence>
<keyword evidence="2" id="KW-0175">Coiled coil</keyword>
<evidence type="ECO:0000256" key="2">
    <source>
        <dbReference type="SAM" id="Coils"/>
    </source>
</evidence>
<organism evidence="5 6">
    <name type="scientific">Mucilaginibacter arboris</name>
    <dbReference type="NCBI Taxonomy" id="2682090"/>
    <lineage>
        <taxon>Bacteria</taxon>
        <taxon>Pseudomonadati</taxon>
        <taxon>Bacteroidota</taxon>
        <taxon>Sphingobacteriia</taxon>
        <taxon>Sphingobacteriales</taxon>
        <taxon>Sphingobacteriaceae</taxon>
        <taxon>Mucilaginibacter</taxon>
    </lineage>
</organism>
<feature type="signal peptide" evidence="3">
    <location>
        <begin position="1"/>
        <end position="21"/>
    </location>
</feature>
<accession>A0A7K1SRL7</accession>
<sequence>MKLKKTLLLLFFVMFTIHGFAQSSAELKRRRDKITSELEKLNDEYTRISSDKKTSLKQLSLLKAQIDLREEKIKTANSEIRLLDHQISDNSNNVRSLQSQLDQLKKEYAAMVLFAFRNQSAYNKLMFVFAASDFNQAYKRLKYMQQFGDYRRRQAGYIEGTQKDLHIKIIELDHNKKEKNNILIDQEKEKEKLGKEKDNQAEVVNTLSKQEKLTKNQIAKQKKARDQLNRAISNAIRREIEEERRKAAEEARIAAAKAKAENKPAAVAKPASKGTDVLSATPEAAKLSNDFLGNRGRLPWPVANGVIVGRFGMTYIQGIKTENPGVDIKTNAGAAVRSVFSGEVSKVENVDGSYLVVIRHGEYFTAYINLRSASVTKGQKVSLKQTIGVAGVDPESGDTQVHFELWKGFTPQNPQSWIAEN</sequence>
<dbReference type="PANTHER" id="PTHR21666:SF289">
    <property type="entry name" value="L-ALA--D-GLU ENDOPEPTIDASE"/>
    <property type="match status" value="1"/>
</dbReference>
<evidence type="ECO:0000256" key="3">
    <source>
        <dbReference type="SAM" id="SignalP"/>
    </source>
</evidence>
<dbReference type="InterPro" id="IPR050570">
    <property type="entry name" value="Cell_wall_metabolism_enzyme"/>
</dbReference>
<gene>
    <name evidence="5" type="ORF">GO621_00285</name>
</gene>
<feature type="coiled-coil region" evidence="2">
    <location>
        <begin position="24"/>
        <end position="107"/>
    </location>
</feature>
<dbReference type="Proteomes" id="UP000462014">
    <property type="component" value="Unassembled WGS sequence"/>
</dbReference>
<dbReference type="CDD" id="cd12797">
    <property type="entry name" value="M23_peptidase"/>
    <property type="match status" value="1"/>
</dbReference>
<dbReference type="SUPFAM" id="SSF51261">
    <property type="entry name" value="Duplicated hybrid motif"/>
    <property type="match status" value="1"/>
</dbReference>
<feature type="domain" description="M23ase beta-sheet core" evidence="4">
    <location>
        <begin position="323"/>
        <end position="414"/>
    </location>
</feature>
<protein>
    <submittedName>
        <fullName evidence="5">Peptidoglycan DD-metalloendopeptidase family protein</fullName>
    </submittedName>
</protein>